<name>A0ABP0VL74_9BRYO</name>
<dbReference type="Proteomes" id="UP001497444">
    <property type="component" value="Unassembled WGS sequence"/>
</dbReference>
<feature type="non-terminal residue" evidence="1">
    <location>
        <position position="1"/>
    </location>
</feature>
<protein>
    <submittedName>
        <fullName evidence="1">Uncharacterized protein</fullName>
    </submittedName>
</protein>
<gene>
    <name evidence="1" type="ORF">CSSPJE1EN1_LOCUS29223</name>
</gene>
<reference evidence="1" key="1">
    <citation type="submission" date="2024-02" db="EMBL/GenBank/DDBJ databases">
        <authorList>
            <consortium name="ELIXIR-Norway"/>
            <consortium name="Elixir Norway"/>
        </authorList>
    </citation>
    <scope>NUCLEOTIDE SEQUENCE</scope>
</reference>
<sequence length="78" mass="9134">TTSSQDQSLYPDEYGLYPEEYEDYLYEPDYDINEANQDQAEQSVKAEITRLDESEVILGDFKLKGKLSEAQELEFERI</sequence>
<comment type="caution">
    <text evidence="1">The sequence shown here is derived from an EMBL/GenBank/DDBJ whole genome shotgun (WGS) entry which is preliminary data.</text>
</comment>
<keyword evidence="2" id="KW-1185">Reference proteome</keyword>
<feature type="non-terminal residue" evidence="1">
    <location>
        <position position="78"/>
    </location>
</feature>
<evidence type="ECO:0000313" key="1">
    <source>
        <dbReference type="EMBL" id="CAK9253845.1"/>
    </source>
</evidence>
<organism evidence="1 2">
    <name type="scientific">Sphagnum jensenii</name>
    <dbReference type="NCBI Taxonomy" id="128206"/>
    <lineage>
        <taxon>Eukaryota</taxon>
        <taxon>Viridiplantae</taxon>
        <taxon>Streptophyta</taxon>
        <taxon>Embryophyta</taxon>
        <taxon>Bryophyta</taxon>
        <taxon>Sphagnophytina</taxon>
        <taxon>Sphagnopsida</taxon>
        <taxon>Sphagnales</taxon>
        <taxon>Sphagnaceae</taxon>
        <taxon>Sphagnum</taxon>
    </lineage>
</organism>
<evidence type="ECO:0000313" key="2">
    <source>
        <dbReference type="Proteomes" id="UP001497444"/>
    </source>
</evidence>
<proteinExistence type="predicted"/>
<dbReference type="EMBL" id="CAXAQS010000939">
    <property type="protein sequence ID" value="CAK9253845.1"/>
    <property type="molecule type" value="Genomic_DNA"/>
</dbReference>
<accession>A0ABP0VL74</accession>